<comment type="caution">
    <text evidence="1">The sequence shown here is derived from an EMBL/GenBank/DDBJ whole genome shotgun (WGS) entry which is preliminary data.</text>
</comment>
<evidence type="ECO:0000313" key="1">
    <source>
        <dbReference type="EMBL" id="KAF9650943.1"/>
    </source>
</evidence>
<dbReference type="EMBL" id="MU117979">
    <property type="protein sequence ID" value="KAF9650943.1"/>
    <property type="molecule type" value="Genomic_DNA"/>
</dbReference>
<sequence>MSTPIHKASRLGRGSLISRLLCAAKKELQDVGLGPSIATTSDKDELDALDRDASEVLSLIRFRRNRLAPINQLPREVLTLIPDFWDGREREKIAITLTHVCRAWREIFVSRASLWTDFHCMDADKTRVYLERSKSCPINLWLERKHGLFPNDLFLEIAPHTIGRLKRLSVSTTPDHLEDITKHLTHPAPVLEALTIDGSSNDFEINSAFTPALFGGDLSSLRELHLHSVRTQLPWRGMVNLTSFSLLRLTITVEQLLDFFESAPRLLEVELLAAWAFGTQNGRLVSLAHLRRLHISGSQPPSLMLNHLLIPVGAKVSTESDLPGPQIDDHLPRSLDNLRNLSDFTEICLHFEDRSVSMRFTGPNGQVCMTSSSPRPDVTRLALQSLARFDTSKTQRLEIINGGFFAYEFRSILLSLTNLKTLIVSRCKLTTSFFRGIDPGFSLNHPVPCPKLEELIFHKDEPFPIEISAEIAEVAARRASRGAPLKSIRTGNSRKPMTRRQVDELLRFVERTEANFDYFG</sequence>
<reference evidence="1" key="2">
    <citation type="journal article" date="2020" name="Nat. Commun.">
        <title>Large-scale genome sequencing of mycorrhizal fungi provides insights into the early evolution of symbiotic traits.</title>
        <authorList>
            <person name="Miyauchi S."/>
            <person name="Kiss E."/>
            <person name="Kuo A."/>
            <person name="Drula E."/>
            <person name="Kohler A."/>
            <person name="Sanchez-Garcia M."/>
            <person name="Morin E."/>
            <person name="Andreopoulos B."/>
            <person name="Barry K.W."/>
            <person name="Bonito G."/>
            <person name="Buee M."/>
            <person name="Carver A."/>
            <person name="Chen C."/>
            <person name="Cichocki N."/>
            <person name="Clum A."/>
            <person name="Culley D."/>
            <person name="Crous P.W."/>
            <person name="Fauchery L."/>
            <person name="Girlanda M."/>
            <person name="Hayes R.D."/>
            <person name="Keri Z."/>
            <person name="LaButti K."/>
            <person name="Lipzen A."/>
            <person name="Lombard V."/>
            <person name="Magnuson J."/>
            <person name="Maillard F."/>
            <person name="Murat C."/>
            <person name="Nolan M."/>
            <person name="Ohm R.A."/>
            <person name="Pangilinan J."/>
            <person name="Pereira M.F."/>
            <person name="Perotto S."/>
            <person name="Peter M."/>
            <person name="Pfister S."/>
            <person name="Riley R."/>
            <person name="Sitrit Y."/>
            <person name="Stielow J.B."/>
            <person name="Szollosi G."/>
            <person name="Zifcakova L."/>
            <person name="Stursova M."/>
            <person name="Spatafora J.W."/>
            <person name="Tedersoo L."/>
            <person name="Vaario L.M."/>
            <person name="Yamada A."/>
            <person name="Yan M."/>
            <person name="Wang P."/>
            <person name="Xu J."/>
            <person name="Bruns T."/>
            <person name="Baldrian P."/>
            <person name="Vilgalys R."/>
            <person name="Dunand C."/>
            <person name="Henrissat B."/>
            <person name="Grigoriev I.V."/>
            <person name="Hibbett D."/>
            <person name="Nagy L.G."/>
            <person name="Martin F.M."/>
        </authorList>
    </citation>
    <scope>NUCLEOTIDE SEQUENCE</scope>
    <source>
        <strain evidence="1">P2</strain>
    </source>
</reference>
<reference evidence="1" key="1">
    <citation type="submission" date="2019-10" db="EMBL/GenBank/DDBJ databases">
        <authorList>
            <consortium name="DOE Joint Genome Institute"/>
            <person name="Kuo A."/>
            <person name="Miyauchi S."/>
            <person name="Kiss E."/>
            <person name="Drula E."/>
            <person name="Kohler A."/>
            <person name="Sanchez-Garcia M."/>
            <person name="Andreopoulos B."/>
            <person name="Barry K.W."/>
            <person name="Bonito G."/>
            <person name="Buee M."/>
            <person name="Carver A."/>
            <person name="Chen C."/>
            <person name="Cichocki N."/>
            <person name="Clum A."/>
            <person name="Culley D."/>
            <person name="Crous P.W."/>
            <person name="Fauchery L."/>
            <person name="Girlanda M."/>
            <person name="Hayes R."/>
            <person name="Keri Z."/>
            <person name="Labutti K."/>
            <person name="Lipzen A."/>
            <person name="Lombard V."/>
            <person name="Magnuson J."/>
            <person name="Maillard F."/>
            <person name="Morin E."/>
            <person name="Murat C."/>
            <person name="Nolan M."/>
            <person name="Ohm R."/>
            <person name="Pangilinan J."/>
            <person name="Pereira M."/>
            <person name="Perotto S."/>
            <person name="Peter M."/>
            <person name="Riley R."/>
            <person name="Sitrit Y."/>
            <person name="Stielow B."/>
            <person name="Szollosi G."/>
            <person name="Zifcakova L."/>
            <person name="Stursova M."/>
            <person name="Spatafora J.W."/>
            <person name="Tedersoo L."/>
            <person name="Vaario L.-M."/>
            <person name="Yamada A."/>
            <person name="Yan M."/>
            <person name="Wang P."/>
            <person name="Xu J."/>
            <person name="Bruns T."/>
            <person name="Baldrian P."/>
            <person name="Vilgalys R."/>
            <person name="Henrissat B."/>
            <person name="Grigoriev I.V."/>
            <person name="Hibbett D."/>
            <person name="Nagy L.G."/>
            <person name="Martin F.M."/>
        </authorList>
    </citation>
    <scope>NUCLEOTIDE SEQUENCE</scope>
    <source>
        <strain evidence="1">P2</strain>
    </source>
</reference>
<name>A0ACB6ZNC4_THEGA</name>
<organism evidence="1 2">
    <name type="scientific">Thelephora ganbajun</name>
    <name type="common">Ganba fungus</name>
    <dbReference type="NCBI Taxonomy" id="370292"/>
    <lineage>
        <taxon>Eukaryota</taxon>
        <taxon>Fungi</taxon>
        <taxon>Dikarya</taxon>
        <taxon>Basidiomycota</taxon>
        <taxon>Agaricomycotina</taxon>
        <taxon>Agaricomycetes</taxon>
        <taxon>Thelephorales</taxon>
        <taxon>Thelephoraceae</taxon>
        <taxon>Thelephora</taxon>
    </lineage>
</organism>
<keyword evidence="2" id="KW-1185">Reference proteome</keyword>
<dbReference type="Proteomes" id="UP000886501">
    <property type="component" value="Unassembled WGS sequence"/>
</dbReference>
<accession>A0ACB6ZNC4</accession>
<evidence type="ECO:0000313" key="2">
    <source>
        <dbReference type="Proteomes" id="UP000886501"/>
    </source>
</evidence>
<gene>
    <name evidence="1" type="ORF">BDM02DRAFT_3111242</name>
</gene>
<protein>
    <submittedName>
        <fullName evidence="1">Uncharacterized protein</fullName>
    </submittedName>
</protein>
<proteinExistence type="predicted"/>